<name>A0AAD9URL3_ACRCE</name>
<dbReference type="AlphaFoldDB" id="A0AAD9URL3"/>
<protein>
    <submittedName>
        <fullName evidence="1">Uncharacterized protein</fullName>
    </submittedName>
</protein>
<reference evidence="1" key="1">
    <citation type="journal article" date="2023" name="G3 (Bethesda)">
        <title>Whole genome assembly and annotation of the endangered Caribbean coral Acropora cervicornis.</title>
        <authorList>
            <person name="Selwyn J.D."/>
            <person name="Vollmer S.V."/>
        </authorList>
    </citation>
    <scope>NUCLEOTIDE SEQUENCE</scope>
    <source>
        <strain evidence="1">K2</strain>
    </source>
</reference>
<proteinExistence type="predicted"/>
<dbReference type="Proteomes" id="UP001249851">
    <property type="component" value="Unassembled WGS sequence"/>
</dbReference>
<evidence type="ECO:0000313" key="1">
    <source>
        <dbReference type="EMBL" id="KAK2547351.1"/>
    </source>
</evidence>
<keyword evidence="2" id="KW-1185">Reference proteome</keyword>
<dbReference type="PANTHER" id="PTHR37162">
    <property type="entry name" value="HAT FAMILY DIMERISATION DOMAINCONTAINING PROTEIN-RELATED"/>
    <property type="match status" value="1"/>
</dbReference>
<gene>
    <name evidence="1" type="ORF">P5673_032759</name>
</gene>
<reference evidence="1" key="2">
    <citation type="journal article" date="2023" name="Science">
        <title>Genomic signatures of disease resistance in endangered staghorn corals.</title>
        <authorList>
            <person name="Vollmer S.V."/>
            <person name="Selwyn J.D."/>
            <person name="Despard B.A."/>
            <person name="Roesel C.L."/>
        </authorList>
    </citation>
    <scope>NUCLEOTIDE SEQUENCE</scope>
    <source>
        <strain evidence="1">K2</strain>
    </source>
</reference>
<evidence type="ECO:0000313" key="2">
    <source>
        <dbReference type="Proteomes" id="UP001249851"/>
    </source>
</evidence>
<organism evidence="1 2">
    <name type="scientific">Acropora cervicornis</name>
    <name type="common">Staghorn coral</name>
    <dbReference type="NCBI Taxonomy" id="6130"/>
    <lineage>
        <taxon>Eukaryota</taxon>
        <taxon>Metazoa</taxon>
        <taxon>Cnidaria</taxon>
        <taxon>Anthozoa</taxon>
        <taxon>Hexacorallia</taxon>
        <taxon>Scleractinia</taxon>
        <taxon>Astrocoeniina</taxon>
        <taxon>Acroporidae</taxon>
        <taxon>Acropora</taxon>
    </lineage>
</organism>
<sequence>MFINPETLETFSMSRTKLSYAIGHGIGPVFKEKLISDLRASQSAFSLQYNETTQCQVKKQMELHIRYWSPVHNEVWGATVASATMSAFRSDNVPLAQLLTLGSDGPNVNKTIWREMEQKIQEVYPGFQGLVDVETCNIHIVHNSFGKGLGKYGKDAEQLVIYLQSLSKHSAACREDYRKLQLNLDVEITLFIGHSSLRWLSIGPAVQRIFEDCKAIVQVVKFLESDPKKIPQNGGSNEERVEAVRVHKLSTLDLARHSQLSDGDLMTGEPTRQELKKLKEDQQKAQLLGIRAFFYSCCRLYTDQASI</sequence>
<comment type="caution">
    <text evidence="1">The sequence shown here is derived from an EMBL/GenBank/DDBJ whole genome shotgun (WGS) entry which is preliminary data.</text>
</comment>
<dbReference type="EMBL" id="JARQWQ010000190">
    <property type="protein sequence ID" value="KAK2547351.1"/>
    <property type="molecule type" value="Genomic_DNA"/>
</dbReference>
<accession>A0AAD9URL3</accession>
<dbReference type="PANTHER" id="PTHR37162:SF11">
    <property type="match status" value="1"/>
</dbReference>